<evidence type="ECO:0000256" key="4">
    <source>
        <dbReference type="PIRSR" id="PIRSR602129-50"/>
    </source>
</evidence>
<dbReference type="PROSITE" id="PS00392">
    <property type="entry name" value="DDC_GAD_HDC_YDC"/>
    <property type="match status" value="1"/>
</dbReference>
<dbReference type="RefSeq" id="WP_146313745.1">
    <property type="nucleotide sequence ID" value="NZ_VOHE01000016.1"/>
</dbReference>
<feature type="modified residue" description="N6-(pyridoxal phosphate)lysine" evidence="4">
    <location>
        <position position="401"/>
    </location>
</feature>
<evidence type="ECO:0000256" key="1">
    <source>
        <dbReference type="ARBA" id="ARBA00001933"/>
    </source>
</evidence>
<dbReference type="InterPro" id="IPR021115">
    <property type="entry name" value="Pyridoxal-P_BS"/>
</dbReference>
<dbReference type="Proteomes" id="UP000315949">
    <property type="component" value="Unassembled WGS sequence"/>
</dbReference>
<dbReference type="InterPro" id="IPR050477">
    <property type="entry name" value="GrpII_AminoAcid_Decarb"/>
</dbReference>
<reference evidence="6 7" key="1">
    <citation type="submission" date="2019-07" db="EMBL/GenBank/DDBJ databases">
        <title>Luteimonas sp. YD-1 nov., isolated from acidic soil.</title>
        <authorList>
            <person name="Zhou J."/>
        </authorList>
    </citation>
    <scope>NUCLEOTIDE SEQUENCE [LARGE SCALE GENOMIC DNA]</scope>
    <source>
        <strain evidence="6 7">YD-1</strain>
    </source>
</reference>
<proteinExistence type="predicted"/>
<dbReference type="GO" id="GO:0019752">
    <property type="term" value="P:carboxylic acid metabolic process"/>
    <property type="evidence" value="ECO:0007669"/>
    <property type="project" value="InterPro"/>
</dbReference>
<dbReference type="InterPro" id="IPR002129">
    <property type="entry name" value="PyrdxlP-dep_de-COase"/>
</dbReference>
<dbReference type="PANTHER" id="PTHR42735:SF4">
    <property type="entry name" value="PYRIDOXAL PHOSPHATE-DEPENDENT DECARBOXYLASE FAMILY PROTEIN"/>
    <property type="match status" value="1"/>
</dbReference>
<dbReference type="InterPro" id="IPR049373">
    <property type="entry name" value="TyrDC_C"/>
</dbReference>
<dbReference type="SUPFAM" id="SSF53383">
    <property type="entry name" value="PLP-dependent transferases"/>
    <property type="match status" value="1"/>
</dbReference>
<comment type="cofactor">
    <cofactor evidence="1 4">
        <name>pyridoxal 5'-phosphate</name>
        <dbReference type="ChEBI" id="CHEBI:597326"/>
    </cofactor>
</comment>
<dbReference type="GO" id="GO:0016831">
    <property type="term" value="F:carboxy-lyase activity"/>
    <property type="evidence" value="ECO:0007669"/>
    <property type="project" value="InterPro"/>
</dbReference>
<protein>
    <submittedName>
        <fullName evidence="6">Pyridoxal-dependent decarboxylase</fullName>
    </submittedName>
</protein>
<dbReference type="PANTHER" id="PTHR42735">
    <property type="match status" value="1"/>
</dbReference>
<evidence type="ECO:0000256" key="3">
    <source>
        <dbReference type="ARBA" id="ARBA00023239"/>
    </source>
</evidence>
<dbReference type="EMBL" id="VOHE01000016">
    <property type="protein sequence ID" value="TWT16825.1"/>
    <property type="molecule type" value="Genomic_DNA"/>
</dbReference>
<dbReference type="AlphaFoldDB" id="A0A5C5TUD2"/>
<evidence type="ECO:0000259" key="5">
    <source>
        <dbReference type="Pfam" id="PF21391"/>
    </source>
</evidence>
<keyword evidence="3" id="KW-0456">Lyase</keyword>
<keyword evidence="2 4" id="KW-0663">Pyridoxal phosphate</keyword>
<sequence length="648" mass="71171">MSDPALYPCFLGPYGENDGLLEKLAVEFLRDHVYWRRNFHPEDPPAIPTHAAQHPEFLAFEARLRRELHSLSAALKRSVPFHSPRYLGHMVSDLALPGLAAQLLTLPYNPNNVSEDAAPVTIDLEIRAGLQLARMLGYCDDPALPECAFGHLTSGGTVANYQALRLALALKAFPVALRAAAPPELALPEDDWAAFNLAPQAGIELLQRWQRWLEGLAPIARRGWLRRVEGERIEQLGMVEFFARHPQLSPPVVLAPVTAHYSWSKGMKLLGLGREQLLQVPECGMRLDPAALADMLARLQAQRRPVLMAVAVLGTTEFGTVDPVHEVVACRDRCAEAGFGFSVHVDAAWGGYLATLFREPDGSLRPLEDMRREFAHFPSADTHAAVAALGRSDSVTVDPHKLGYLPYGAGAFVCRDQRAMPLLVEEADYVFSGEDDGDYFARYRKLGRFILEGSKAGAAAAAVYVTHKVLPLDHAHFGRITGVTIHSTEAFIRRAEEFAGRMAGELRVCVPFAPDSNLVCLALNPEGNRDVATMNAFMRRLHDALRCDPDKAVQAREFYGSMTTLRAEALGEADMARVLEALGLDPATLLPDHEGADRLVILRHTLMNPFLEDSENGISYIARYFDFLAGWVRAALPATRSVSAAAAA</sequence>
<feature type="domain" description="L-tyrosine decarboxylase C-terminal" evidence="5">
    <location>
        <begin position="510"/>
        <end position="622"/>
    </location>
</feature>
<gene>
    <name evidence="6" type="ORF">FQY79_15210</name>
</gene>
<dbReference type="OrthoDB" id="9803665at2"/>
<evidence type="ECO:0000256" key="2">
    <source>
        <dbReference type="ARBA" id="ARBA00022898"/>
    </source>
</evidence>
<keyword evidence="7" id="KW-1185">Reference proteome</keyword>
<dbReference type="Pfam" id="PF00282">
    <property type="entry name" value="Pyridoxal_deC"/>
    <property type="match status" value="1"/>
</dbReference>
<evidence type="ECO:0000313" key="7">
    <source>
        <dbReference type="Proteomes" id="UP000315949"/>
    </source>
</evidence>
<dbReference type="InterPro" id="IPR015421">
    <property type="entry name" value="PyrdxlP-dep_Trfase_major"/>
</dbReference>
<accession>A0A5C5TUD2</accession>
<organism evidence="6 7">
    <name type="scientific">Luteimonas wenzhouensis</name>
    <dbReference type="NCBI Taxonomy" id="2599615"/>
    <lineage>
        <taxon>Bacteria</taxon>
        <taxon>Pseudomonadati</taxon>
        <taxon>Pseudomonadota</taxon>
        <taxon>Gammaproteobacteria</taxon>
        <taxon>Lysobacterales</taxon>
        <taxon>Lysobacteraceae</taxon>
        <taxon>Luteimonas</taxon>
    </lineage>
</organism>
<name>A0A5C5TUD2_9GAMM</name>
<dbReference type="GO" id="GO:0030170">
    <property type="term" value="F:pyridoxal phosphate binding"/>
    <property type="evidence" value="ECO:0007669"/>
    <property type="project" value="InterPro"/>
</dbReference>
<dbReference type="InterPro" id="IPR015424">
    <property type="entry name" value="PyrdxlP-dep_Trfase"/>
</dbReference>
<comment type="caution">
    <text evidence="6">The sequence shown here is derived from an EMBL/GenBank/DDBJ whole genome shotgun (WGS) entry which is preliminary data.</text>
</comment>
<dbReference type="Pfam" id="PF21391">
    <property type="entry name" value="tyr_de_CO2_C"/>
    <property type="match status" value="1"/>
</dbReference>
<dbReference type="Gene3D" id="3.40.640.10">
    <property type="entry name" value="Type I PLP-dependent aspartate aminotransferase-like (Major domain)"/>
    <property type="match status" value="1"/>
</dbReference>
<evidence type="ECO:0000313" key="6">
    <source>
        <dbReference type="EMBL" id="TWT16825.1"/>
    </source>
</evidence>